<keyword evidence="1" id="KW-1185">Reference proteome</keyword>
<evidence type="ECO:0000313" key="1">
    <source>
        <dbReference type="Proteomes" id="UP000790787"/>
    </source>
</evidence>
<protein>
    <submittedName>
        <fullName evidence="2">Vinorine synthase-like</fullName>
    </submittedName>
</protein>
<name>A0AC58UIH8_TOBAC</name>
<gene>
    <name evidence="2" type="primary">LOC142181069</name>
</gene>
<reference evidence="1" key="1">
    <citation type="journal article" date="2014" name="Nat. Commun.">
        <title>The tobacco genome sequence and its comparison with those of tomato and potato.</title>
        <authorList>
            <person name="Sierro N."/>
            <person name="Battey J.N."/>
            <person name="Ouadi S."/>
            <person name="Bakaher N."/>
            <person name="Bovet L."/>
            <person name="Willig A."/>
            <person name="Goepfert S."/>
            <person name="Peitsch M.C."/>
            <person name="Ivanov N.V."/>
        </authorList>
    </citation>
    <scope>NUCLEOTIDE SEQUENCE [LARGE SCALE GENOMIC DNA]</scope>
</reference>
<sequence length="185" mass="20742">MQRRWVPFYKAFAHYNYQFEDIHRKPDIHKCFLPSSVEEGSLMPDSALYPLLVQVTVFECGGMAIGIRASHKITDCATLCTLINAWSVTARDRADDCVVTEFVAAAESLPPPIPYVQPKSNKLEPIKVFFDRQRVAKIFAFDASTIASLKAKAVSDFVQMPTRVAGNVPRLLQGPTEDYLNWGTT</sequence>
<organism evidence="1 2">
    <name type="scientific">Nicotiana tabacum</name>
    <name type="common">Common tobacco</name>
    <dbReference type="NCBI Taxonomy" id="4097"/>
    <lineage>
        <taxon>Eukaryota</taxon>
        <taxon>Viridiplantae</taxon>
        <taxon>Streptophyta</taxon>
        <taxon>Embryophyta</taxon>
        <taxon>Tracheophyta</taxon>
        <taxon>Spermatophyta</taxon>
        <taxon>Magnoliopsida</taxon>
        <taxon>eudicotyledons</taxon>
        <taxon>Gunneridae</taxon>
        <taxon>Pentapetalae</taxon>
        <taxon>asterids</taxon>
        <taxon>lamiids</taxon>
        <taxon>Solanales</taxon>
        <taxon>Solanaceae</taxon>
        <taxon>Nicotianoideae</taxon>
        <taxon>Nicotianeae</taxon>
        <taxon>Nicotiana</taxon>
    </lineage>
</organism>
<reference evidence="2" key="2">
    <citation type="submission" date="2025-08" db="UniProtKB">
        <authorList>
            <consortium name="RefSeq"/>
        </authorList>
    </citation>
    <scope>IDENTIFICATION</scope>
    <source>
        <tissue evidence="2">Leaf</tissue>
    </source>
</reference>
<dbReference type="Proteomes" id="UP000790787">
    <property type="component" value="Chromosome 5"/>
</dbReference>
<proteinExistence type="predicted"/>
<accession>A0AC58UIH8</accession>
<dbReference type="RefSeq" id="XP_075109296.1">
    <property type="nucleotide sequence ID" value="XM_075253195.1"/>
</dbReference>
<evidence type="ECO:0000313" key="2">
    <source>
        <dbReference type="RefSeq" id="XP_075109296.1"/>
    </source>
</evidence>